<reference evidence="12" key="2">
    <citation type="submission" date="2025-08" db="UniProtKB">
        <authorList>
            <consortium name="RefSeq"/>
        </authorList>
    </citation>
    <scope>IDENTIFICATION</scope>
    <source>
        <tissue evidence="12">Leaves</tissue>
    </source>
</reference>
<dbReference type="OrthoDB" id="2973320at2759"/>
<dbReference type="Gene3D" id="3.40.50.300">
    <property type="entry name" value="P-loop containing nucleotide triphosphate hydrolases"/>
    <property type="match status" value="1"/>
</dbReference>
<dbReference type="PANTHER" id="PTHR36766:SF40">
    <property type="entry name" value="DISEASE RESISTANCE PROTEIN RGA3"/>
    <property type="match status" value="1"/>
</dbReference>
<dbReference type="Gene3D" id="1.10.8.430">
    <property type="entry name" value="Helical domain of apoptotic protease-activating factors"/>
    <property type="match status" value="1"/>
</dbReference>
<dbReference type="PRINTS" id="PR00364">
    <property type="entry name" value="DISEASERSIST"/>
</dbReference>
<dbReference type="Gene3D" id="3.80.10.10">
    <property type="entry name" value="Ribonuclease Inhibitor"/>
    <property type="match status" value="1"/>
</dbReference>
<dbReference type="PROSITE" id="PS51450">
    <property type="entry name" value="LRR"/>
    <property type="match status" value="1"/>
</dbReference>
<evidence type="ECO:0000256" key="2">
    <source>
        <dbReference type="ARBA" id="ARBA00022614"/>
    </source>
</evidence>
<dbReference type="InterPro" id="IPR002182">
    <property type="entry name" value="NB-ARC"/>
</dbReference>
<dbReference type="GO" id="GO:0043531">
    <property type="term" value="F:ADP binding"/>
    <property type="evidence" value="ECO:0007669"/>
    <property type="project" value="InterPro"/>
</dbReference>
<keyword evidence="4" id="KW-0547">Nucleotide-binding</keyword>
<dbReference type="GeneID" id="113694806"/>
<dbReference type="FunFam" id="3.40.50.300:FF:001091">
    <property type="entry name" value="Probable disease resistance protein At1g61300"/>
    <property type="match status" value="1"/>
</dbReference>
<dbReference type="GO" id="GO:0051607">
    <property type="term" value="P:defense response to virus"/>
    <property type="evidence" value="ECO:0007669"/>
    <property type="project" value="UniProtKB-ARBA"/>
</dbReference>
<dbReference type="InterPro" id="IPR027417">
    <property type="entry name" value="P-loop_NTPase"/>
</dbReference>
<gene>
    <name evidence="12" type="primary">LOC113694806</name>
</gene>
<evidence type="ECO:0000313" key="12">
    <source>
        <dbReference type="RefSeq" id="XP_027069488.1"/>
    </source>
</evidence>
<keyword evidence="11" id="KW-1185">Reference proteome</keyword>
<dbReference type="FunFam" id="1.10.10.10:FF:000322">
    <property type="entry name" value="Probable disease resistance protein At1g63360"/>
    <property type="match status" value="1"/>
</dbReference>
<proteinExistence type="inferred from homology"/>
<dbReference type="PANTHER" id="PTHR36766">
    <property type="entry name" value="PLANT BROAD-SPECTRUM MILDEW RESISTANCE PROTEIN RPW8"/>
    <property type="match status" value="1"/>
</dbReference>
<dbReference type="SUPFAM" id="SSF52540">
    <property type="entry name" value="P-loop containing nucleoside triphosphate hydrolases"/>
    <property type="match status" value="1"/>
</dbReference>
<dbReference type="AlphaFoldDB" id="A0A6P6SU61"/>
<dbReference type="InterPro" id="IPR041118">
    <property type="entry name" value="Rx_N"/>
</dbReference>
<comment type="similarity">
    <text evidence="1">Belongs to the disease resistance NB-LRR family.</text>
</comment>
<dbReference type="InterPro" id="IPR058922">
    <property type="entry name" value="WHD_DRP"/>
</dbReference>
<protein>
    <submittedName>
        <fullName evidence="12">Disease resistance protein RGA2-like</fullName>
    </submittedName>
</protein>
<evidence type="ECO:0000256" key="3">
    <source>
        <dbReference type="ARBA" id="ARBA00022737"/>
    </source>
</evidence>
<dbReference type="Gene3D" id="1.10.10.10">
    <property type="entry name" value="Winged helix-like DNA-binding domain superfamily/Winged helix DNA-binding domain"/>
    <property type="match status" value="1"/>
</dbReference>
<dbReference type="Pfam" id="PF18052">
    <property type="entry name" value="Rx_N"/>
    <property type="match status" value="1"/>
</dbReference>
<dbReference type="GO" id="GO:0005524">
    <property type="term" value="F:ATP binding"/>
    <property type="evidence" value="ECO:0007669"/>
    <property type="project" value="UniProtKB-KW"/>
</dbReference>
<dbReference type="Pfam" id="PF25019">
    <property type="entry name" value="LRR_R13L1-DRL21"/>
    <property type="match status" value="1"/>
</dbReference>
<organism evidence="11 12">
    <name type="scientific">Coffea arabica</name>
    <name type="common">Arabian coffee</name>
    <dbReference type="NCBI Taxonomy" id="13443"/>
    <lineage>
        <taxon>Eukaryota</taxon>
        <taxon>Viridiplantae</taxon>
        <taxon>Streptophyta</taxon>
        <taxon>Embryophyta</taxon>
        <taxon>Tracheophyta</taxon>
        <taxon>Spermatophyta</taxon>
        <taxon>Magnoliopsida</taxon>
        <taxon>eudicotyledons</taxon>
        <taxon>Gunneridae</taxon>
        <taxon>Pentapetalae</taxon>
        <taxon>asterids</taxon>
        <taxon>lamiids</taxon>
        <taxon>Gentianales</taxon>
        <taxon>Rubiaceae</taxon>
        <taxon>Ixoroideae</taxon>
        <taxon>Gardenieae complex</taxon>
        <taxon>Bertiereae - Coffeeae clade</taxon>
        <taxon>Coffeeae</taxon>
        <taxon>Coffea</taxon>
    </lineage>
</organism>
<evidence type="ECO:0000256" key="1">
    <source>
        <dbReference type="ARBA" id="ARBA00008894"/>
    </source>
</evidence>
<keyword evidence="5" id="KW-0611">Plant defense</keyword>
<feature type="domain" description="Disease resistance N-terminal" evidence="8">
    <location>
        <begin position="14"/>
        <end position="99"/>
    </location>
</feature>
<evidence type="ECO:0000256" key="6">
    <source>
        <dbReference type="ARBA" id="ARBA00022840"/>
    </source>
</evidence>
<accession>A0A6P6SU61</accession>
<evidence type="ECO:0000259" key="8">
    <source>
        <dbReference type="Pfam" id="PF18052"/>
    </source>
</evidence>
<dbReference type="InterPro" id="IPR056789">
    <property type="entry name" value="LRR_R13L1-DRL21"/>
</dbReference>
<dbReference type="SUPFAM" id="SSF52058">
    <property type="entry name" value="L domain-like"/>
    <property type="match status" value="1"/>
</dbReference>
<dbReference type="Pfam" id="PF23559">
    <property type="entry name" value="WHD_DRP"/>
    <property type="match status" value="1"/>
</dbReference>
<evidence type="ECO:0000256" key="4">
    <source>
        <dbReference type="ARBA" id="ARBA00022741"/>
    </source>
</evidence>
<dbReference type="RefSeq" id="XP_027069488.1">
    <property type="nucleotide sequence ID" value="XM_027213687.2"/>
</dbReference>
<evidence type="ECO:0000259" key="7">
    <source>
        <dbReference type="Pfam" id="PF00931"/>
    </source>
</evidence>
<reference evidence="11" key="1">
    <citation type="journal article" date="2025" name="Foods">
        <title>Unveiling the Microbial Signatures of Arabica Coffee Cherries: Insights into Ripeness Specific Diversity, Functional Traits, and Implications for Quality and Safety.</title>
        <authorList>
            <consortium name="RefSeq"/>
            <person name="Tenea G.N."/>
            <person name="Cifuentes V."/>
            <person name="Reyes P."/>
            <person name="Cevallos-Vallejos M."/>
        </authorList>
    </citation>
    <scope>NUCLEOTIDE SEQUENCE [LARGE SCALE GENOMIC DNA]</scope>
</reference>
<dbReference type="Proteomes" id="UP001652660">
    <property type="component" value="Chromosome 6e"/>
</dbReference>
<feature type="domain" description="Disease resistance protein winged helix" evidence="9">
    <location>
        <begin position="445"/>
        <end position="515"/>
    </location>
</feature>
<evidence type="ECO:0000256" key="5">
    <source>
        <dbReference type="ARBA" id="ARBA00022821"/>
    </source>
</evidence>
<name>A0A6P6SU61_COFAR</name>
<keyword evidence="3" id="KW-0677">Repeat</keyword>
<evidence type="ECO:0000259" key="9">
    <source>
        <dbReference type="Pfam" id="PF23559"/>
    </source>
</evidence>
<dbReference type="Gene3D" id="1.20.5.4130">
    <property type="match status" value="1"/>
</dbReference>
<dbReference type="Pfam" id="PF00931">
    <property type="entry name" value="NB-ARC"/>
    <property type="match status" value="1"/>
</dbReference>
<keyword evidence="6" id="KW-0067">ATP-binding</keyword>
<dbReference type="InterPro" id="IPR036388">
    <property type="entry name" value="WH-like_DNA-bd_sf"/>
</dbReference>
<dbReference type="InterPro" id="IPR032675">
    <property type="entry name" value="LRR_dom_sf"/>
</dbReference>
<evidence type="ECO:0000259" key="10">
    <source>
        <dbReference type="Pfam" id="PF25019"/>
    </source>
</evidence>
<dbReference type="InterPro" id="IPR001611">
    <property type="entry name" value="Leu-rich_rpt"/>
</dbReference>
<feature type="domain" description="NB-ARC" evidence="7">
    <location>
        <begin position="188"/>
        <end position="362"/>
    </location>
</feature>
<sequence length="959" mass="109124">MEAAFQAGIAQASLQVLLERITDFAVKETSLILGVDDEIRRLQRTLQRIRAILDIVGNNQQSLLKHSSTEAWKMWAADLEKHSYSAEDLLDEISLDLLQVGADYLNEANESYQVRNMLLSSFKLSMPHEIGKIRKELEDIATEMDSLVLTKMSELGSYKLPAKSCLTSNFFAKSTSSLVDEGFVVGREKDKDEIVKMLLTANANRSNVSVIPLVGMGGIGKTTLAQIVYNDNQVVKNFDLRVWISVSVNFDVIGITKSIIESLTGKKCKLSDLDPIQCKLQSLLSGRKFLLVLDDYWTEKYGDWDSLTCPFRVGLRGSKVVVTTRSSVVASILGTFPAYHLKVLNDKDCWELMKQRAFANKDPEENMNMEEMGRKIAKKCRGLPLAAQSLGGMLHFQFDEEEWECILNSELWDLPQEKNDIFSSLLISYHFLPSHLKKCFAYCSIFPRNHEFERDKLVLLWMAEGFIQPRGGKRLEDVGSDYFNELIWRSFLQFSHVNLYNQSMYKMHDLVHGMARLISANTCFCLAEDISYWHPALANARHMSLGHANLQQIVSKPSTWCKNLRTLLLMPRNSKSTVQLSYELFLKLRFLRALDLCCMDIYEIPDSIEYLKHLRFLNLSENHIQNLPESITNILGLQTLVLKNCFEFLELPANLKKLTNLRHLDLDIKHQLNYMPSDLGNLVNLQTMNAFIVGKGKGCGIGQLGNMRFLRGSICITNLENVLSVMEANEANLCMKPFLESLQLEWNYSGDRIDQQEVLAGLQPHPNLKELAITNYGGFMFPSWLGGPLLKLRTIHIRSCQYCSVLPSLGQLPLLKHLCIENLSSLASIDDHFCGFGPTKGFRSLELLIFQNMPNLMEWKGLDGHDMPLLRELTFINCPRLTSLPSLHNLSFLHNLNISHCPKLQALPEQGLPVSLQILIILESAIIKERCRVEEGEDWYKIKRIPKIEIDYVQIPMVA</sequence>
<keyword evidence="2" id="KW-0433">Leucine-rich repeat</keyword>
<dbReference type="InterPro" id="IPR042197">
    <property type="entry name" value="Apaf_helical"/>
</dbReference>
<evidence type="ECO:0000313" key="11">
    <source>
        <dbReference type="Proteomes" id="UP001652660"/>
    </source>
</evidence>
<feature type="domain" description="R13L1/DRL21-like LRR repeat region" evidence="10">
    <location>
        <begin position="701"/>
        <end position="823"/>
    </location>
</feature>